<name>A0A1C7MMB8_GRIFR</name>
<dbReference type="STRING" id="5627.A0A1C7MMB8"/>
<dbReference type="Proteomes" id="UP000092993">
    <property type="component" value="Unassembled WGS sequence"/>
</dbReference>
<dbReference type="AlphaFoldDB" id="A0A1C7MMB8"/>
<feature type="compositionally biased region" description="Basic and acidic residues" evidence="1">
    <location>
        <begin position="75"/>
        <end position="108"/>
    </location>
</feature>
<dbReference type="OMA" id="DAGWAPW"/>
<protein>
    <submittedName>
        <fullName evidence="2">Uncharacterized protein</fullName>
    </submittedName>
</protein>
<reference evidence="2 3" key="1">
    <citation type="submission" date="2016-03" db="EMBL/GenBank/DDBJ databases">
        <title>Whole genome sequencing of Grifola frondosa 9006-11.</title>
        <authorList>
            <person name="Min B."/>
            <person name="Park H."/>
            <person name="Kim J.-G."/>
            <person name="Cho H."/>
            <person name="Oh Y.-L."/>
            <person name="Kong W.-S."/>
            <person name="Choi I.-G."/>
        </authorList>
    </citation>
    <scope>NUCLEOTIDE SEQUENCE [LARGE SCALE GENOMIC DNA]</scope>
    <source>
        <strain evidence="2 3">9006-11</strain>
    </source>
</reference>
<gene>
    <name evidence="2" type="ORF">A0H81_02878</name>
</gene>
<evidence type="ECO:0000256" key="1">
    <source>
        <dbReference type="SAM" id="MobiDB-lite"/>
    </source>
</evidence>
<keyword evidence="3" id="KW-1185">Reference proteome</keyword>
<comment type="caution">
    <text evidence="2">The sequence shown here is derived from an EMBL/GenBank/DDBJ whole genome shotgun (WGS) entry which is preliminary data.</text>
</comment>
<evidence type="ECO:0000313" key="2">
    <source>
        <dbReference type="EMBL" id="OBZ78020.1"/>
    </source>
</evidence>
<organism evidence="2 3">
    <name type="scientific">Grifola frondosa</name>
    <name type="common">Maitake</name>
    <name type="synonym">Polyporus frondosus</name>
    <dbReference type="NCBI Taxonomy" id="5627"/>
    <lineage>
        <taxon>Eukaryota</taxon>
        <taxon>Fungi</taxon>
        <taxon>Dikarya</taxon>
        <taxon>Basidiomycota</taxon>
        <taxon>Agaricomycotina</taxon>
        <taxon>Agaricomycetes</taxon>
        <taxon>Polyporales</taxon>
        <taxon>Grifolaceae</taxon>
        <taxon>Grifola</taxon>
    </lineage>
</organism>
<feature type="compositionally biased region" description="Basic and acidic residues" evidence="1">
    <location>
        <begin position="35"/>
        <end position="50"/>
    </location>
</feature>
<sequence>MKRWEDSLEDHLLAEILASRHDFSNPSAPGSARQGDGEARRRAPADESRRNVPKGRPTQEQGGKRRKRGEDADEANEKVAEAAEREFKALEAEAEERQAEKERAEKQRAEKRRAEKRRAEKLRAEKGRAEGDRTKKERAEVFRRHLRLCEQFDLVTKFTLENPVEFCSIPWPLLIPPSQRDWTDVTWSGVEAFFAAACSQMSAQDYESLVDKNHKRFHPDRLGSRGLLKSVKDEEVRGHLQEALNVVAQAVTPLWAAVRKQ</sequence>
<feature type="region of interest" description="Disordered" evidence="1">
    <location>
        <begin position="19"/>
        <end position="132"/>
    </location>
</feature>
<feature type="compositionally biased region" description="Basic and acidic residues" evidence="1">
    <location>
        <begin position="117"/>
        <end position="132"/>
    </location>
</feature>
<dbReference type="OrthoDB" id="3265210at2759"/>
<proteinExistence type="predicted"/>
<accession>A0A1C7MMB8</accession>
<evidence type="ECO:0000313" key="3">
    <source>
        <dbReference type="Proteomes" id="UP000092993"/>
    </source>
</evidence>
<dbReference type="EMBL" id="LUGG01000002">
    <property type="protein sequence ID" value="OBZ78020.1"/>
    <property type="molecule type" value="Genomic_DNA"/>
</dbReference>